<organism evidence="2 3">
    <name type="scientific">Anisodus acutangulus</name>
    <dbReference type="NCBI Taxonomy" id="402998"/>
    <lineage>
        <taxon>Eukaryota</taxon>
        <taxon>Viridiplantae</taxon>
        <taxon>Streptophyta</taxon>
        <taxon>Embryophyta</taxon>
        <taxon>Tracheophyta</taxon>
        <taxon>Spermatophyta</taxon>
        <taxon>Magnoliopsida</taxon>
        <taxon>eudicotyledons</taxon>
        <taxon>Gunneridae</taxon>
        <taxon>Pentapetalae</taxon>
        <taxon>asterids</taxon>
        <taxon>lamiids</taxon>
        <taxon>Solanales</taxon>
        <taxon>Solanaceae</taxon>
        <taxon>Solanoideae</taxon>
        <taxon>Hyoscyameae</taxon>
        <taxon>Anisodus</taxon>
    </lineage>
</organism>
<sequence length="84" mass="9482">MSGNRVDDLNNNNNKEDLNNNGQEIDPATGQPRAKNEQGTSPQVSRRTERDPTPNDIEDDAQNGIIVTRPDLERSFEILEKQHL</sequence>
<gene>
    <name evidence="2" type="ORF">K7X08_031605</name>
</gene>
<comment type="caution">
    <text evidence="2">The sequence shown here is derived from an EMBL/GenBank/DDBJ whole genome shotgun (WGS) entry which is preliminary data.</text>
</comment>
<keyword evidence="3" id="KW-1185">Reference proteome</keyword>
<evidence type="ECO:0000256" key="1">
    <source>
        <dbReference type="SAM" id="MobiDB-lite"/>
    </source>
</evidence>
<reference evidence="3" key="1">
    <citation type="journal article" date="2023" name="Proc. Natl. Acad. Sci. U.S.A.">
        <title>Genomic and structural basis for evolution of tropane alkaloid biosynthesis.</title>
        <authorList>
            <person name="Wanga Y.-J."/>
            <person name="Taina T."/>
            <person name="Yua J.-Y."/>
            <person name="Lia J."/>
            <person name="Xua B."/>
            <person name="Chenc J."/>
            <person name="D'Auriad J.C."/>
            <person name="Huanga J.-P."/>
            <person name="Huanga S.-X."/>
        </authorList>
    </citation>
    <scope>NUCLEOTIDE SEQUENCE [LARGE SCALE GENOMIC DNA]</scope>
    <source>
        <strain evidence="3">cv. KIB-2019</strain>
    </source>
</reference>
<dbReference type="Proteomes" id="UP001152561">
    <property type="component" value="Unassembled WGS sequence"/>
</dbReference>
<accession>A0A9Q1MPZ8</accession>
<dbReference type="EMBL" id="JAJAGQ010000005">
    <property type="protein sequence ID" value="KAJ8563153.1"/>
    <property type="molecule type" value="Genomic_DNA"/>
</dbReference>
<proteinExistence type="predicted"/>
<feature type="compositionally biased region" description="Basic and acidic residues" evidence="1">
    <location>
        <begin position="1"/>
        <end position="18"/>
    </location>
</feature>
<feature type="region of interest" description="Disordered" evidence="1">
    <location>
        <begin position="1"/>
        <end position="68"/>
    </location>
</feature>
<dbReference type="AlphaFoldDB" id="A0A9Q1MPZ8"/>
<evidence type="ECO:0000313" key="2">
    <source>
        <dbReference type="EMBL" id="KAJ8563153.1"/>
    </source>
</evidence>
<evidence type="ECO:0000313" key="3">
    <source>
        <dbReference type="Proteomes" id="UP001152561"/>
    </source>
</evidence>
<protein>
    <submittedName>
        <fullName evidence="2">Uncharacterized protein</fullName>
    </submittedName>
</protein>
<name>A0A9Q1MPZ8_9SOLA</name>